<dbReference type="Proteomes" id="UP000243106">
    <property type="component" value="Unassembled WGS sequence"/>
</dbReference>
<evidence type="ECO:0000313" key="1">
    <source>
        <dbReference type="EMBL" id="SFQ56578.1"/>
    </source>
</evidence>
<keyword evidence="2" id="KW-1185">Reference proteome</keyword>
<gene>
    <name evidence="1" type="ORF">SAMN05421853_110100</name>
</gene>
<evidence type="ECO:0000313" key="2">
    <source>
        <dbReference type="Proteomes" id="UP000243106"/>
    </source>
</evidence>
<dbReference type="STRING" id="93684.SAMN05421853_110100"/>
<name>A0A1I5ZJE7_9RHOB</name>
<dbReference type="RefSeq" id="WP_093013592.1">
    <property type="nucleotide sequence ID" value="NZ_FOXV01000010.1"/>
</dbReference>
<organism evidence="1 2">
    <name type="scientific">Roseivivax halotolerans</name>
    <dbReference type="NCBI Taxonomy" id="93684"/>
    <lineage>
        <taxon>Bacteria</taxon>
        <taxon>Pseudomonadati</taxon>
        <taxon>Pseudomonadota</taxon>
        <taxon>Alphaproteobacteria</taxon>
        <taxon>Rhodobacterales</taxon>
        <taxon>Roseobacteraceae</taxon>
        <taxon>Roseivivax</taxon>
    </lineage>
</organism>
<reference evidence="2" key="1">
    <citation type="submission" date="2016-10" db="EMBL/GenBank/DDBJ databases">
        <authorList>
            <person name="Varghese N."/>
            <person name="Submissions S."/>
        </authorList>
    </citation>
    <scope>NUCLEOTIDE SEQUENCE [LARGE SCALE GENOMIC DNA]</scope>
    <source>
        <strain evidence="2">JCM 10271</strain>
    </source>
</reference>
<sequence length="1049" mass="116099">MPDGTNVIENSDVIRIGDATVIGDLTTPEVSDFLNTEIELIWAETMRAKGGKKGETSWIRYKSSVSDFIACGLVEHPVSKRIDGLSFVYNRGREFPGTRELGGQRFPLAYRTANSAEAITALVIDLDEGETVERVVEALKPLDVLSVVFTSYSHTTKAAPGEDRFRIVVFLKEPYELPAEGDERRKALNVWKRKYVGFCESIGVTTFDRTGMDLSRLQRPPRRPAEDAEFKHFIIAGTGLDLDSVADGDPRKYGRKEVARRSGSLSAVEDKGGEAILCDGFDVRAWFNDLGYACMFGDVLDMIGWETRTGDGDEREIMCPNDAQHSNPSDPDDTACWMKEDPEEGFRIHCLHDHCSAAGVHTWDMVRLIDKAIVDGEIALPNGYESLSDVLCDEAFYPDEVDGETVELSKYHYGIERPVEITSLATPASVSKRFKKVDLDDHEIAQLYASIEWASGKKAAYDRLDELLTEAGYDGNARKRLKSAGSAMLKEHKKAHAKAKQEAEREKSTEAGFAIVNEFGFEELCGYGERRIHDTNHEHPHVFHYMENLCVIRENSEGHARMRFLDKGGFEHHLNTVARYARTVGEDKTALGVSAPDDVVRYLFNSDYGVYPDLRGLVTTPTFTKDGSLLTEPGYDWNSKLYYKPDITLSVPEVPKKPSAEQVQTAKQLLIEEILADFPLGAMTRPEIVEQALHGKGVPAVTNMMALILLPFMREMVDGPTPGHLLVKPAPGTGASLLTDVFSIIATGQVTPALAMPGNKDEMSKTLTSVLSNGQNIVFFDNINHSVDSGELASAMTTPVYQARILGKSQTIEVDVRCAWVFTGNSVELSRELIRRLIMIDLDAQRENPEKRTDFRHSDIRGWATKNRGDLVWACLTIIQNWVAQGMVHQKDTVLASYENWSGAVGGVLKAAGFGGFMGNREKLKEADASNESSESLLKEHILSFPIGTKFVSGRNKRASNAVSIKAELEGFDEGEPLVIEEAGYNRISGVYDNPSMLGKAFGRFAASFRADRGDLSYTLEKDVSNGTAVWTLTAREIETNKTEGLGNT</sequence>
<dbReference type="AlphaFoldDB" id="A0A1I5ZJE7"/>
<protein>
    <submittedName>
        <fullName evidence="1">Uncharacterized protein</fullName>
    </submittedName>
</protein>
<proteinExistence type="predicted"/>
<dbReference type="EMBL" id="FOXV01000010">
    <property type="protein sequence ID" value="SFQ56578.1"/>
    <property type="molecule type" value="Genomic_DNA"/>
</dbReference>
<accession>A0A1I5ZJE7</accession>